<dbReference type="PANTHER" id="PTHR21137">
    <property type="entry name" value="ODORANT RECEPTOR"/>
    <property type="match status" value="1"/>
</dbReference>
<evidence type="ECO:0000256" key="9">
    <source>
        <dbReference type="ARBA" id="ARBA00023224"/>
    </source>
</evidence>
<evidence type="ECO:0000256" key="1">
    <source>
        <dbReference type="ARBA" id="ARBA00004651"/>
    </source>
</evidence>
<evidence type="ECO:0000256" key="8">
    <source>
        <dbReference type="ARBA" id="ARBA00023170"/>
    </source>
</evidence>
<protein>
    <recommendedName>
        <fullName evidence="10">Odorant receptor</fullName>
    </recommendedName>
</protein>
<keyword evidence="3 10" id="KW-0716">Sensory transduction</keyword>
<feature type="transmembrane region" description="Helical" evidence="10">
    <location>
        <begin position="162"/>
        <end position="187"/>
    </location>
</feature>
<proteinExistence type="inferred from homology"/>
<evidence type="ECO:0000256" key="6">
    <source>
        <dbReference type="ARBA" id="ARBA00022989"/>
    </source>
</evidence>
<feature type="transmembrane region" description="Helical" evidence="10">
    <location>
        <begin position="93"/>
        <end position="114"/>
    </location>
</feature>
<comment type="subcellular location">
    <subcellularLocation>
        <location evidence="1 10">Cell membrane</location>
        <topology evidence="1 10">Multi-pass membrane protein</topology>
    </subcellularLocation>
</comment>
<evidence type="ECO:0000256" key="4">
    <source>
        <dbReference type="ARBA" id="ARBA00022692"/>
    </source>
</evidence>
<keyword evidence="8 10" id="KW-0675">Receptor</keyword>
<accession>A0A1I8PCB9</accession>
<feature type="transmembrane region" description="Helical" evidence="10">
    <location>
        <begin position="231"/>
        <end position="252"/>
    </location>
</feature>
<dbReference type="EnsemblMetazoa" id="SCAU006770-RA">
    <property type="protein sequence ID" value="SCAU006770-PA"/>
    <property type="gene ID" value="SCAU006770"/>
</dbReference>
<keyword evidence="9 10" id="KW-0807">Transducer</keyword>
<dbReference type="InterPro" id="IPR004117">
    <property type="entry name" value="7tm6_olfct_rcpt"/>
</dbReference>
<evidence type="ECO:0000256" key="10">
    <source>
        <dbReference type="RuleBase" id="RU351113"/>
    </source>
</evidence>
<dbReference type="Proteomes" id="UP000095300">
    <property type="component" value="Unassembled WGS sequence"/>
</dbReference>
<dbReference type="PANTHER" id="PTHR21137:SF35">
    <property type="entry name" value="ODORANT RECEPTOR 19A-RELATED"/>
    <property type="match status" value="1"/>
</dbReference>
<evidence type="ECO:0000313" key="11">
    <source>
        <dbReference type="EnsemblMetazoa" id="SCAU006770-PA"/>
    </source>
</evidence>
<name>A0A1I8PCB9_STOCA</name>
<evidence type="ECO:0000256" key="2">
    <source>
        <dbReference type="ARBA" id="ARBA00022475"/>
    </source>
</evidence>
<dbReference type="AlphaFoldDB" id="A0A1I8PCB9"/>
<feature type="transmembrane region" description="Helical" evidence="10">
    <location>
        <begin position="18"/>
        <end position="38"/>
    </location>
</feature>
<dbReference type="Pfam" id="PF02949">
    <property type="entry name" value="7tm_6"/>
    <property type="match status" value="1"/>
</dbReference>
<sequence>MGQLHYLWLRRHQAFDSYVEAIIIVLQVLMTLWKLWIFTDSQDIMHDMTQSVQNSQILEDLEIFNLDLKDKHKIINEICQILKQSWMDIKMQLLVLRMTVFAICSWYSGCSLVINIRNFWFNSLEGNFYSQFPFPASFPIWYGHGHRLLAFIVEYFIITMEIYLATVASITYSAIFSVGSVHCLTLLRVLRKLISYSTTDHVPPEVRVKYMEVCIKLHQEILKFCNELNSLYKMSTLGLFAECCLVICMLTFKASLDVGDEKFFAVKVALYLSAALYELIVFCINGQRISSESDLLPFAIYDCLWYNEDSQFQFLTQIMILRSNHSIAMDAGGLARMSNVTLSTIIRSSVSYFLFLRNCM</sequence>
<dbReference type="STRING" id="35570.A0A1I8PCB9"/>
<dbReference type="VEuPathDB" id="VectorBase:SCAU006770"/>
<evidence type="ECO:0000256" key="3">
    <source>
        <dbReference type="ARBA" id="ARBA00022606"/>
    </source>
</evidence>
<keyword evidence="5 10" id="KW-0552">Olfaction</keyword>
<dbReference type="GO" id="GO:0005886">
    <property type="term" value="C:plasma membrane"/>
    <property type="evidence" value="ECO:0007669"/>
    <property type="project" value="UniProtKB-SubCell"/>
</dbReference>
<keyword evidence="12" id="KW-1185">Reference proteome</keyword>
<evidence type="ECO:0000256" key="5">
    <source>
        <dbReference type="ARBA" id="ARBA00022725"/>
    </source>
</evidence>
<comment type="caution">
    <text evidence="10">Lacks conserved residue(s) required for the propagation of feature annotation.</text>
</comment>
<dbReference type="GO" id="GO:0004984">
    <property type="term" value="F:olfactory receptor activity"/>
    <property type="evidence" value="ECO:0007669"/>
    <property type="project" value="InterPro"/>
</dbReference>
<feature type="transmembrane region" description="Helical" evidence="10">
    <location>
        <begin position="264"/>
        <end position="284"/>
    </location>
</feature>
<dbReference type="GO" id="GO:0005549">
    <property type="term" value="F:odorant binding"/>
    <property type="evidence" value="ECO:0007669"/>
    <property type="project" value="InterPro"/>
</dbReference>
<keyword evidence="2" id="KW-1003">Cell membrane</keyword>
<evidence type="ECO:0000256" key="7">
    <source>
        <dbReference type="ARBA" id="ARBA00023136"/>
    </source>
</evidence>
<keyword evidence="7 10" id="KW-0472">Membrane</keyword>
<dbReference type="GO" id="GO:0007165">
    <property type="term" value="P:signal transduction"/>
    <property type="evidence" value="ECO:0007669"/>
    <property type="project" value="UniProtKB-KW"/>
</dbReference>
<evidence type="ECO:0000313" key="12">
    <source>
        <dbReference type="Proteomes" id="UP000095300"/>
    </source>
</evidence>
<keyword evidence="6 10" id="KW-1133">Transmembrane helix</keyword>
<organism evidence="11 12">
    <name type="scientific">Stomoxys calcitrans</name>
    <name type="common">Stable fly</name>
    <name type="synonym">Conops calcitrans</name>
    <dbReference type="NCBI Taxonomy" id="35570"/>
    <lineage>
        <taxon>Eukaryota</taxon>
        <taxon>Metazoa</taxon>
        <taxon>Ecdysozoa</taxon>
        <taxon>Arthropoda</taxon>
        <taxon>Hexapoda</taxon>
        <taxon>Insecta</taxon>
        <taxon>Pterygota</taxon>
        <taxon>Neoptera</taxon>
        <taxon>Endopterygota</taxon>
        <taxon>Diptera</taxon>
        <taxon>Brachycera</taxon>
        <taxon>Muscomorpha</taxon>
        <taxon>Muscoidea</taxon>
        <taxon>Muscidae</taxon>
        <taxon>Stomoxys</taxon>
    </lineage>
</organism>
<comment type="similarity">
    <text evidence="10">Belongs to the insect chemoreceptor superfamily. Heteromeric odorant receptor channel (TC 1.A.69) family.</text>
</comment>
<keyword evidence="4 10" id="KW-0812">Transmembrane</keyword>
<reference evidence="11" key="1">
    <citation type="submission" date="2020-05" db="UniProtKB">
        <authorList>
            <consortium name="EnsemblMetazoa"/>
        </authorList>
    </citation>
    <scope>IDENTIFICATION</scope>
    <source>
        <strain evidence="11">USDA</strain>
    </source>
</reference>